<dbReference type="RefSeq" id="WP_150435005.1">
    <property type="nucleotide sequence ID" value="NZ_VYKJ01000004.1"/>
</dbReference>
<sequence length="914" mass="104541">MLTRSLSEHAAGCFFTDERLSQRFLDILLSPPKDFETWSSLQEESFKLLVKSIDSRYPRTYRLTDVRQLVGNICDNGLLTSPTLPWLDVIADQLLLRNGDLLYYRENKVQDYVRIAAELDPALLVGWRLGDWLLQSPPPRLTDITRVVMAQNPFFAPPANAGKPFAEGHVHLGGVTAGDTILDGYLFEEIELPKSKEMLLWAHKEHDELTPLINRAKSLLTVLLSASPQTVSEQNQNGLDQRKTVSEKYKALQNPMDSIQRLPDWLLLAKKNCGTESVSPGWFLNQLAHASEKKHPSRWLWLQLYLCHSYQLKDTHPLERTAILCFWLTVNALRRHIIMDGQGLACFTERYFNGALRAGKKADSSNMRYLFAGKDDVAEVKASPKAFDHEMVTAFSSTLLKTLGIPAVFPPYIFGEHEIKPDERVLRYIGALERWQFCGHFSRSKTASRGMRAKADLQANWTEAERLLQKLYSHNGWNHPVFLGGKRNPHFHFQPSNWFRGLDVAGDENVLKIAGFAPMLRWLRSGLYPVPDGLRASMSFHFSIHAGEDYAHPASGLRHIDETVRFCEMREGDRLGHALALGIEPALWAKRHGEMILPLDEHLDNLVWQWHYATLLSASLPLAQAVLPLLERRIARFIARCEWCKKRPPQIDNSVVGKQACSDDKPLENITPDTLYRAWLLRRNCSYRLQQLHGGSPLTSQEKCALPDWATLSDKGNVAAQLYQQRHSSLLDDLPPQLVVVRVADEWGTQELIGLGNPGKLRQQARDGKDILQDIDTPVELQFMHALQDYLLDHYDRKGLIIETNPTSNVYIARFKKHVEHPIFRWNPPDEELLKPGAEFNRYGLRRGPVRVLVNTDDPGIMPTTLRTEFLLLREAAIERGVSRTMAEYWLERLRLYGLEQFQRNHLNVFEVIE</sequence>
<dbReference type="GO" id="GO:0043103">
    <property type="term" value="P:hypoxanthine salvage"/>
    <property type="evidence" value="ECO:0007669"/>
    <property type="project" value="TreeGrafter"/>
</dbReference>
<keyword evidence="2" id="KW-1185">Reference proteome</keyword>
<dbReference type="PANTHER" id="PTHR11409:SF43">
    <property type="entry name" value="ADENOSINE DEAMINASE"/>
    <property type="match status" value="1"/>
</dbReference>
<dbReference type="NCBIfam" id="NF041744">
    <property type="entry name" value="RdrB"/>
    <property type="match status" value="1"/>
</dbReference>
<evidence type="ECO:0000313" key="2">
    <source>
        <dbReference type="Proteomes" id="UP000335415"/>
    </source>
</evidence>
<dbReference type="OrthoDB" id="8772092at2"/>
<protein>
    <recommendedName>
        <fullName evidence="3">Adenosine deaminase</fullName>
    </recommendedName>
</protein>
<gene>
    <name evidence="1" type="ORF">FJU30_11075</name>
</gene>
<dbReference type="GO" id="GO:0006154">
    <property type="term" value="P:adenosine catabolic process"/>
    <property type="evidence" value="ECO:0007669"/>
    <property type="project" value="TreeGrafter"/>
</dbReference>
<evidence type="ECO:0008006" key="3">
    <source>
        <dbReference type="Google" id="ProtNLM"/>
    </source>
</evidence>
<dbReference type="InterPro" id="IPR006330">
    <property type="entry name" value="Ado/ade_deaminase"/>
</dbReference>
<proteinExistence type="predicted"/>
<name>A0A5J5G247_9GAMM</name>
<dbReference type="SUPFAM" id="SSF51556">
    <property type="entry name" value="Metallo-dependent hydrolases"/>
    <property type="match status" value="1"/>
</dbReference>
<accession>A0A5J5G247</accession>
<dbReference type="AlphaFoldDB" id="A0A5J5G247"/>
<dbReference type="PANTHER" id="PTHR11409">
    <property type="entry name" value="ADENOSINE DEAMINASE"/>
    <property type="match status" value="1"/>
</dbReference>
<reference evidence="1 2" key="1">
    <citation type="submission" date="2019-09" db="EMBL/GenBank/DDBJ databases">
        <authorList>
            <person name="Li Y."/>
        </authorList>
    </citation>
    <scope>NUCLEOTIDE SEQUENCE [LARGE SCALE GENOMIC DNA]</scope>
    <source>
        <strain evidence="1 2">L3-3HA</strain>
    </source>
</reference>
<dbReference type="Gene3D" id="3.20.20.140">
    <property type="entry name" value="Metal-dependent hydrolases"/>
    <property type="match status" value="2"/>
</dbReference>
<dbReference type="GO" id="GO:0005829">
    <property type="term" value="C:cytosol"/>
    <property type="evidence" value="ECO:0007669"/>
    <property type="project" value="TreeGrafter"/>
</dbReference>
<evidence type="ECO:0000313" key="1">
    <source>
        <dbReference type="EMBL" id="KAA9000738.1"/>
    </source>
</evidence>
<dbReference type="GO" id="GO:0046103">
    <property type="term" value="P:inosine biosynthetic process"/>
    <property type="evidence" value="ECO:0007669"/>
    <property type="project" value="TreeGrafter"/>
</dbReference>
<organism evidence="1 2">
    <name type="scientific">Affinibrenneria salicis</name>
    <dbReference type="NCBI Taxonomy" id="2590031"/>
    <lineage>
        <taxon>Bacteria</taxon>
        <taxon>Pseudomonadati</taxon>
        <taxon>Pseudomonadota</taxon>
        <taxon>Gammaproteobacteria</taxon>
        <taxon>Enterobacterales</taxon>
        <taxon>Pectobacteriaceae</taxon>
        <taxon>Affinibrenneria</taxon>
    </lineage>
</organism>
<dbReference type="Proteomes" id="UP000335415">
    <property type="component" value="Unassembled WGS sequence"/>
</dbReference>
<comment type="caution">
    <text evidence="1">The sequence shown here is derived from an EMBL/GenBank/DDBJ whole genome shotgun (WGS) entry which is preliminary data.</text>
</comment>
<dbReference type="EMBL" id="VYKJ01000004">
    <property type="protein sequence ID" value="KAA9000738.1"/>
    <property type="molecule type" value="Genomic_DNA"/>
</dbReference>
<dbReference type="GO" id="GO:0004000">
    <property type="term" value="F:adenosine deaminase activity"/>
    <property type="evidence" value="ECO:0007669"/>
    <property type="project" value="TreeGrafter"/>
</dbReference>
<dbReference type="InterPro" id="IPR032466">
    <property type="entry name" value="Metal_Hydrolase"/>
</dbReference>